<feature type="region of interest" description="Disordered" evidence="1">
    <location>
        <begin position="32"/>
        <end position="53"/>
    </location>
</feature>
<sequence length="69" mass="6736">MMPILACLISGGCGLLLAGLLLDGPAPAGGPVARPTASHQIAPGGPAAKKPAAALSSSPYILYVNDNAR</sequence>
<evidence type="ECO:0000256" key="1">
    <source>
        <dbReference type="SAM" id="MobiDB-lite"/>
    </source>
</evidence>
<protein>
    <submittedName>
        <fullName evidence="2">Uncharacterized protein</fullName>
    </submittedName>
</protein>
<dbReference type="EMBL" id="JABSNP010000017">
    <property type="protein sequence ID" value="NRT20498.1"/>
    <property type="molecule type" value="Genomic_DNA"/>
</dbReference>
<organism evidence="2 3">
    <name type="scientific">Hymenobacter caeli</name>
    <dbReference type="NCBI Taxonomy" id="2735894"/>
    <lineage>
        <taxon>Bacteria</taxon>
        <taxon>Pseudomonadati</taxon>
        <taxon>Bacteroidota</taxon>
        <taxon>Cytophagia</taxon>
        <taxon>Cytophagales</taxon>
        <taxon>Hymenobacteraceae</taxon>
        <taxon>Hymenobacter</taxon>
    </lineage>
</organism>
<evidence type="ECO:0000313" key="3">
    <source>
        <dbReference type="Proteomes" id="UP000779507"/>
    </source>
</evidence>
<feature type="compositionally biased region" description="Low complexity" evidence="1">
    <location>
        <begin position="42"/>
        <end position="53"/>
    </location>
</feature>
<proteinExistence type="predicted"/>
<reference evidence="2 3" key="1">
    <citation type="submission" date="2020-05" db="EMBL/GenBank/DDBJ databases">
        <title>Genomic Encyclopedia of Type Strains, Phase IV (KMG-V): Genome sequencing to study the core and pangenomes of soil and plant-associated prokaryotes.</title>
        <authorList>
            <person name="Whitman W."/>
        </authorList>
    </citation>
    <scope>NUCLEOTIDE SEQUENCE [LARGE SCALE GENOMIC DNA]</scope>
    <source>
        <strain evidence="2 3">9A</strain>
    </source>
</reference>
<comment type="caution">
    <text evidence="2">The sequence shown here is derived from an EMBL/GenBank/DDBJ whole genome shotgun (WGS) entry which is preliminary data.</text>
</comment>
<dbReference type="Proteomes" id="UP000779507">
    <property type="component" value="Unassembled WGS sequence"/>
</dbReference>
<name>A0ABX2FTI0_9BACT</name>
<evidence type="ECO:0000313" key="2">
    <source>
        <dbReference type="EMBL" id="NRT20498.1"/>
    </source>
</evidence>
<gene>
    <name evidence="2" type="ORF">HNP98_003341</name>
</gene>
<keyword evidence="3" id="KW-1185">Reference proteome</keyword>
<accession>A0ABX2FTI0</accession>